<keyword evidence="4" id="KW-1185">Reference proteome</keyword>
<name>A0ABU4MX60_9ACTN</name>
<evidence type="ECO:0000313" key="4">
    <source>
        <dbReference type="Proteomes" id="UP001282474"/>
    </source>
</evidence>
<dbReference type="RefSeq" id="WP_045560399.1">
    <property type="nucleotide sequence ID" value="NZ_JABXWF010000044.1"/>
</dbReference>
<reference evidence="3 4" key="1">
    <citation type="journal article" date="2023" name="Microb. Genom.">
        <title>Mesoterricola silvestris gen. nov., sp. nov., Mesoterricola sediminis sp. nov., Geothrix oryzae sp. nov., Geothrix edaphica sp. nov., Geothrix rubra sp. nov., and Geothrix limicola sp. nov., six novel members of Acidobacteriota isolated from soils.</title>
        <authorList>
            <person name="Weisberg A.J."/>
            <person name="Pearce E."/>
            <person name="Kramer C.G."/>
            <person name="Chang J.H."/>
            <person name="Clarke C.R."/>
        </authorList>
    </citation>
    <scope>NUCLEOTIDE SEQUENCE [LARGE SCALE GENOMIC DNA]</scope>
    <source>
        <strain evidence="3 4">NE20-4-1</strain>
    </source>
</reference>
<dbReference type="Pfam" id="PF01661">
    <property type="entry name" value="Macro"/>
    <property type="match status" value="1"/>
</dbReference>
<dbReference type="Gene3D" id="3.40.220.10">
    <property type="entry name" value="Leucine Aminopeptidase, subunit E, domain 1"/>
    <property type="match status" value="1"/>
</dbReference>
<dbReference type="InterPro" id="IPR043472">
    <property type="entry name" value="Macro_dom-like"/>
</dbReference>
<feature type="domain" description="Macro" evidence="2">
    <location>
        <begin position="166"/>
        <end position="391"/>
    </location>
</feature>
<protein>
    <recommendedName>
        <fullName evidence="2">Macro domain-containing protein</fullName>
    </recommendedName>
</protein>
<organism evidence="3 4">
    <name type="scientific">Streptomyces caniscabiei</name>
    <dbReference type="NCBI Taxonomy" id="2746961"/>
    <lineage>
        <taxon>Bacteria</taxon>
        <taxon>Bacillati</taxon>
        <taxon>Actinomycetota</taxon>
        <taxon>Actinomycetes</taxon>
        <taxon>Kitasatosporales</taxon>
        <taxon>Streptomycetaceae</taxon>
        <taxon>Streptomyces</taxon>
    </lineage>
</organism>
<evidence type="ECO:0000259" key="2">
    <source>
        <dbReference type="PROSITE" id="PS51154"/>
    </source>
</evidence>
<dbReference type="EMBL" id="JARAWJ010000029">
    <property type="protein sequence ID" value="MDX3041692.1"/>
    <property type="molecule type" value="Genomic_DNA"/>
</dbReference>
<comment type="caution">
    <text evidence="3">The sequence shown here is derived from an EMBL/GenBank/DDBJ whole genome shotgun (WGS) entry which is preliminary data.</text>
</comment>
<dbReference type="SUPFAM" id="SSF52949">
    <property type="entry name" value="Macro domain-like"/>
    <property type="match status" value="1"/>
</dbReference>
<sequence length="391" mass="41371">MTDEQEQAGPDVPSAVHKLVDELGRVRALGLLRLHEAKLETLYACVAARTPGTETSAPGVRVPPEAVERVLHTVVLGLDGALLRDAALHSFGFASGTRDLSGKERRERAAHVYRVGAERFRKHQEKLMLQQVARALLNGEDGDGTAVPGPREVPSRSTVVAPPPDAVVPVRAGRHVVRTAFPHGDVLLTVHVAPIELVTGVDVLVSSENIYFEMSKTFRRTVSGSLRRAGATTDSVGRITDDVIARQLAAWVRTFGVPGLPVAAGTVAVTSPGALAAQGVRRILHAAVATPSATGDGYETAPDAVAAAVRRVFELAAAERRAGRVPLRSVALPLLGAGRGGLDARTSAETVVGTLEQVLKADPDWSVHLVTRNPVSARAVFDVLGDRRPHP</sequence>
<proteinExistence type="predicted"/>
<accession>A0ABU4MX60</accession>
<evidence type="ECO:0000313" key="3">
    <source>
        <dbReference type="EMBL" id="MDX3041692.1"/>
    </source>
</evidence>
<evidence type="ECO:0000256" key="1">
    <source>
        <dbReference type="SAM" id="MobiDB-lite"/>
    </source>
</evidence>
<gene>
    <name evidence="3" type="ORF">PV383_31550</name>
</gene>
<feature type="region of interest" description="Disordered" evidence="1">
    <location>
        <begin position="140"/>
        <end position="160"/>
    </location>
</feature>
<dbReference type="InterPro" id="IPR002589">
    <property type="entry name" value="Macro_dom"/>
</dbReference>
<dbReference type="PROSITE" id="PS51154">
    <property type="entry name" value="MACRO"/>
    <property type="match status" value="1"/>
</dbReference>
<dbReference type="Proteomes" id="UP001282474">
    <property type="component" value="Unassembled WGS sequence"/>
</dbReference>